<sequence length="73" mass="7877">MFLFYAADAGNWGGNPWLDGNRDFTAADRGNLTQLKQAGLLVTQDHGEGDVYIVFTDAGKALAAEHGIDLSDY</sequence>
<name>A0A7I7SDV9_9MYCO</name>
<dbReference type="RefSeq" id="WP_085302708.1">
    <property type="nucleotide sequence ID" value="NZ_AP022594.1"/>
</dbReference>
<dbReference type="Proteomes" id="UP000193577">
    <property type="component" value="Unassembled WGS sequence"/>
</dbReference>
<dbReference type="OrthoDB" id="4762400at2"/>
<dbReference type="EMBL" id="NCXO01000008">
    <property type="protein sequence ID" value="OSC34716.1"/>
    <property type="molecule type" value="Genomic_DNA"/>
</dbReference>
<organism evidence="1 2">
    <name type="scientific">Mycolicibacillus koreensis</name>
    <dbReference type="NCBI Taxonomy" id="1069220"/>
    <lineage>
        <taxon>Bacteria</taxon>
        <taxon>Bacillati</taxon>
        <taxon>Actinomycetota</taxon>
        <taxon>Actinomycetes</taxon>
        <taxon>Mycobacteriales</taxon>
        <taxon>Mycobacteriaceae</taxon>
        <taxon>Mycolicibacillus</taxon>
    </lineage>
</organism>
<protein>
    <submittedName>
        <fullName evidence="1">Uncharacterized protein</fullName>
    </submittedName>
</protein>
<reference evidence="1 2" key="1">
    <citation type="submission" date="2017-04" db="EMBL/GenBank/DDBJ databases">
        <title>The new phylogeny of genus Mycobacterium.</title>
        <authorList>
            <person name="Tortoli E."/>
            <person name="Trovato A."/>
            <person name="Cirillo D.M."/>
        </authorList>
    </citation>
    <scope>NUCLEOTIDE SEQUENCE [LARGE SCALE GENOMIC DNA]</scope>
    <source>
        <strain evidence="1 2">KCTC 19819</strain>
    </source>
</reference>
<proteinExistence type="predicted"/>
<gene>
    <name evidence="1" type="ORF">B8W67_05560</name>
</gene>
<accession>A0A7I7SDV9</accession>
<comment type="caution">
    <text evidence="1">The sequence shown here is derived from an EMBL/GenBank/DDBJ whole genome shotgun (WGS) entry which is preliminary data.</text>
</comment>
<keyword evidence="2" id="KW-1185">Reference proteome</keyword>
<evidence type="ECO:0000313" key="2">
    <source>
        <dbReference type="Proteomes" id="UP000193577"/>
    </source>
</evidence>
<dbReference type="AlphaFoldDB" id="A0A7I7SDV9"/>
<evidence type="ECO:0000313" key="1">
    <source>
        <dbReference type="EMBL" id="OSC34716.1"/>
    </source>
</evidence>